<keyword evidence="17" id="KW-1185">Reference proteome</keyword>
<evidence type="ECO:0000256" key="2">
    <source>
        <dbReference type="ARBA" id="ARBA00022490"/>
    </source>
</evidence>
<dbReference type="EMBL" id="JAGYPG010000004">
    <property type="protein sequence ID" value="MBS4197362.1"/>
    <property type="molecule type" value="Genomic_DNA"/>
</dbReference>
<accession>A0A942TJU6</accession>
<feature type="modified residue" description="4-aspartylphosphate" evidence="12">
    <location>
        <position position="52"/>
    </location>
</feature>
<name>A0A942TJU6_9BACI</name>
<dbReference type="GO" id="GO:0000156">
    <property type="term" value="F:phosphorelay response regulator activity"/>
    <property type="evidence" value="ECO:0007669"/>
    <property type="project" value="TreeGrafter"/>
</dbReference>
<evidence type="ECO:0000256" key="7">
    <source>
        <dbReference type="ARBA" id="ARBA00023125"/>
    </source>
</evidence>
<dbReference type="GO" id="GO:0000976">
    <property type="term" value="F:transcription cis-regulatory region binding"/>
    <property type="evidence" value="ECO:0007669"/>
    <property type="project" value="TreeGrafter"/>
</dbReference>
<evidence type="ECO:0000256" key="8">
    <source>
        <dbReference type="ARBA" id="ARBA00023159"/>
    </source>
</evidence>
<evidence type="ECO:0000256" key="12">
    <source>
        <dbReference type="PROSITE-ProRule" id="PRU00169"/>
    </source>
</evidence>
<evidence type="ECO:0000259" key="14">
    <source>
        <dbReference type="PROSITE" id="PS50110"/>
    </source>
</evidence>
<dbReference type="AlphaFoldDB" id="A0A942TJU6"/>
<keyword evidence="9" id="KW-0804">Transcription</keyword>
<evidence type="ECO:0000313" key="17">
    <source>
        <dbReference type="Proteomes" id="UP000681414"/>
    </source>
</evidence>
<dbReference type="Pfam" id="PF00486">
    <property type="entry name" value="Trans_reg_C"/>
    <property type="match status" value="1"/>
</dbReference>
<dbReference type="SUPFAM" id="SSF52172">
    <property type="entry name" value="CheY-like"/>
    <property type="match status" value="1"/>
</dbReference>
<dbReference type="InterPro" id="IPR036388">
    <property type="entry name" value="WH-like_DNA-bd_sf"/>
</dbReference>
<evidence type="ECO:0000256" key="13">
    <source>
        <dbReference type="PROSITE-ProRule" id="PRU01091"/>
    </source>
</evidence>
<dbReference type="PANTHER" id="PTHR48111:SF49">
    <property type="entry name" value="HEME RESPONSE REGULATOR HSSR"/>
    <property type="match status" value="1"/>
</dbReference>
<evidence type="ECO:0000256" key="11">
    <source>
        <dbReference type="ARBA" id="ARBA00039976"/>
    </source>
</evidence>
<evidence type="ECO:0000256" key="10">
    <source>
        <dbReference type="ARBA" id="ARBA00037471"/>
    </source>
</evidence>
<dbReference type="PROSITE" id="PS51755">
    <property type="entry name" value="OMPR_PHOB"/>
    <property type="match status" value="1"/>
</dbReference>
<dbReference type="InterPro" id="IPR039420">
    <property type="entry name" value="WalR-like"/>
</dbReference>
<comment type="function">
    <text evidence="10">Member of the two-component regulatory system HssS/HssR involved in intracellular heme homeostasis and tempering of staphylococcal virulence. Phosphorylated HssR binds to a direct repeat sequence within hrtAB promoter and activates the expression of hrtAB, an efflux pump, in response to extracellular heme, hemin, hemoglobin or blood.</text>
</comment>
<comment type="subcellular location">
    <subcellularLocation>
        <location evidence="1">Cytoplasm</location>
    </subcellularLocation>
</comment>
<dbReference type="FunFam" id="3.40.50.2300:FF:000001">
    <property type="entry name" value="DNA-binding response regulator PhoB"/>
    <property type="match status" value="1"/>
</dbReference>
<feature type="domain" description="Response regulatory" evidence="14">
    <location>
        <begin position="3"/>
        <end position="116"/>
    </location>
</feature>
<dbReference type="Proteomes" id="UP000681414">
    <property type="component" value="Unassembled WGS sequence"/>
</dbReference>
<keyword evidence="6" id="KW-0843">Virulence</keyword>
<dbReference type="Pfam" id="PF00072">
    <property type="entry name" value="Response_reg"/>
    <property type="match status" value="1"/>
</dbReference>
<evidence type="ECO:0000256" key="3">
    <source>
        <dbReference type="ARBA" id="ARBA00022553"/>
    </source>
</evidence>
<reference evidence="16 17" key="1">
    <citation type="submission" date="2021-05" db="EMBL/GenBank/DDBJ databases">
        <title>Novel Bacillus species.</title>
        <authorList>
            <person name="Liu G."/>
        </authorList>
    </citation>
    <scope>NUCLEOTIDE SEQUENCE [LARGE SCALE GENOMIC DNA]</scope>
    <source>
        <strain evidence="17">FJAT-49780</strain>
    </source>
</reference>
<sequence length="224" mass="26237">MPKILIVDDDSYIRELVSLLLRNEGFIIFEASDGVEALSIIDSEQVDMVILDIMMPNMDGWELCREIRTFYDFPLLMLTAKRETSQKLKGFEMGTDDYLVKPFEPLELVARVKALLKRYQVSISQRVQIGNLLLNRKTYEAVSDGNLFDLPRKEFELLYLLASYPGKTFTREQLIEKIWGYDYEGDDRTVDVHIKRIRGRFPDNQYDFQIKTIRGLGYRLEIKS</sequence>
<dbReference type="Gene3D" id="3.40.50.2300">
    <property type="match status" value="1"/>
</dbReference>
<dbReference type="PANTHER" id="PTHR48111">
    <property type="entry name" value="REGULATOR OF RPOS"/>
    <property type="match status" value="1"/>
</dbReference>
<evidence type="ECO:0000256" key="5">
    <source>
        <dbReference type="ARBA" id="ARBA00023015"/>
    </source>
</evidence>
<proteinExistence type="predicted"/>
<dbReference type="RefSeq" id="WP_213126594.1">
    <property type="nucleotide sequence ID" value="NZ_JAGYPG010000004.1"/>
</dbReference>
<evidence type="ECO:0000313" key="16">
    <source>
        <dbReference type="EMBL" id="MBS4197362.1"/>
    </source>
</evidence>
<dbReference type="SMART" id="SM00448">
    <property type="entry name" value="REC"/>
    <property type="match status" value="1"/>
</dbReference>
<protein>
    <recommendedName>
        <fullName evidence="11">Heme response regulator HssR</fullName>
    </recommendedName>
</protein>
<dbReference type="InterPro" id="IPR001867">
    <property type="entry name" value="OmpR/PhoB-type_DNA-bd"/>
</dbReference>
<dbReference type="PROSITE" id="PS50110">
    <property type="entry name" value="RESPONSE_REGULATORY"/>
    <property type="match status" value="1"/>
</dbReference>
<evidence type="ECO:0000259" key="15">
    <source>
        <dbReference type="PROSITE" id="PS51755"/>
    </source>
</evidence>
<keyword evidence="2" id="KW-0963">Cytoplasm</keyword>
<evidence type="ECO:0000256" key="9">
    <source>
        <dbReference type="ARBA" id="ARBA00023163"/>
    </source>
</evidence>
<organism evidence="16 17">
    <name type="scientific">Lederbergia citri</name>
    <dbReference type="NCBI Taxonomy" id="2833580"/>
    <lineage>
        <taxon>Bacteria</taxon>
        <taxon>Bacillati</taxon>
        <taxon>Bacillota</taxon>
        <taxon>Bacilli</taxon>
        <taxon>Bacillales</taxon>
        <taxon>Bacillaceae</taxon>
        <taxon>Lederbergia</taxon>
    </lineage>
</organism>
<dbReference type="Gene3D" id="1.10.10.10">
    <property type="entry name" value="Winged helix-like DNA-binding domain superfamily/Winged helix DNA-binding domain"/>
    <property type="match status" value="1"/>
</dbReference>
<evidence type="ECO:0000256" key="1">
    <source>
        <dbReference type="ARBA" id="ARBA00004496"/>
    </source>
</evidence>
<keyword evidence="7 13" id="KW-0238">DNA-binding</keyword>
<dbReference type="CDD" id="cd00383">
    <property type="entry name" value="trans_reg_C"/>
    <property type="match status" value="1"/>
</dbReference>
<feature type="DNA-binding region" description="OmpR/PhoB-type" evidence="13">
    <location>
        <begin position="124"/>
        <end position="222"/>
    </location>
</feature>
<dbReference type="GO" id="GO:0005829">
    <property type="term" value="C:cytosol"/>
    <property type="evidence" value="ECO:0007669"/>
    <property type="project" value="TreeGrafter"/>
</dbReference>
<dbReference type="CDD" id="cd17574">
    <property type="entry name" value="REC_OmpR"/>
    <property type="match status" value="1"/>
</dbReference>
<keyword evidence="8" id="KW-0010">Activator</keyword>
<keyword evidence="4" id="KW-0902">Two-component regulatory system</keyword>
<feature type="domain" description="OmpR/PhoB-type" evidence="15">
    <location>
        <begin position="124"/>
        <end position="222"/>
    </location>
</feature>
<evidence type="ECO:0000256" key="4">
    <source>
        <dbReference type="ARBA" id="ARBA00023012"/>
    </source>
</evidence>
<keyword evidence="3 12" id="KW-0597">Phosphoprotein</keyword>
<keyword evidence="5" id="KW-0805">Transcription regulation</keyword>
<dbReference type="InterPro" id="IPR011006">
    <property type="entry name" value="CheY-like_superfamily"/>
</dbReference>
<dbReference type="SMART" id="SM00862">
    <property type="entry name" value="Trans_reg_C"/>
    <property type="match status" value="1"/>
</dbReference>
<comment type="caution">
    <text evidence="16">The sequence shown here is derived from an EMBL/GenBank/DDBJ whole genome shotgun (WGS) entry which is preliminary data.</text>
</comment>
<evidence type="ECO:0000256" key="6">
    <source>
        <dbReference type="ARBA" id="ARBA00023026"/>
    </source>
</evidence>
<dbReference type="Gene3D" id="6.10.250.690">
    <property type="match status" value="1"/>
</dbReference>
<dbReference type="InterPro" id="IPR001789">
    <property type="entry name" value="Sig_transdc_resp-reg_receiver"/>
</dbReference>
<dbReference type="GO" id="GO:0006355">
    <property type="term" value="P:regulation of DNA-templated transcription"/>
    <property type="evidence" value="ECO:0007669"/>
    <property type="project" value="InterPro"/>
</dbReference>
<dbReference type="FunFam" id="1.10.10.10:FF:000018">
    <property type="entry name" value="DNA-binding response regulator ResD"/>
    <property type="match status" value="1"/>
</dbReference>
<gene>
    <name evidence="16" type="ORF">KHA97_20160</name>
</gene>
<dbReference type="GO" id="GO:0032993">
    <property type="term" value="C:protein-DNA complex"/>
    <property type="evidence" value="ECO:0007669"/>
    <property type="project" value="TreeGrafter"/>
</dbReference>